<dbReference type="EMBL" id="CAKMRJ010000001">
    <property type="protein sequence ID" value="CAH1412489.1"/>
    <property type="molecule type" value="Genomic_DNA"/>
</dbReference>
<comment type="caution">
    <text evidence="1">The sequence shown here is derived from an EMBL/GenBank/DDBJ whole genome shotgun (WGS) entry which is preliminary data.</text>
</comment>
<name>A0AAU9LLF7_9ASTR</name>
<protein>
    <submittedName>
        <fullName evidence="1">Uncharacterized protein</fullName>
    </submittedName>
</protein>
<dbReference type="Proteomes" id="UP001157418">
    <property type="component" value="Unassembled WGS sequence"/>
</dbReference>
<organism evidence="1 2">
    <name type="scientific">Lactuca virosa</name>
    <dbReference type="NCBI Taxonomy" id="75947"/>
    <lineage>
        <taxon>Eukaryota</taxon>
        <taxon>Viridiplantae</taxon>
        <taxon>Streptophyta</taxon>
        <taxon>Embryophyta</taxon>
        <taxon>Tracheophyta</taxon>
        <taxon>Spermatophyta</taxon>
        <taxon>Magnoliopsida</taxon>
        <taxon>eudicotyledons</taxon>
        <taxon>Gunneridae</taxon>
        <taxon>Pentapetalae</taxon>
        <taxon>asterids</taxon>
        <taxon>campanulids</taxon>
        <taxon>Asterales</taxon>
        <taxon>Asteraceae</taxon>
        <taxon>Cichorioideae</taxon>
        <taxon>Cichorieae</taxon>
        <taxon>Lactucinae</taxon>
        <taxon>Lactuca</taxon>
    </lineage>
</organism>
<sequence length="128" mass="14829">MAGAVVDGSIGVWLLLIVRKNEGGRSCSHRRGCNSRRWLTGIDVGKNVWVWLLTEIVRLFGLGDSKKLKKGETIVLLFHLTEKEEYNRDCEIDRKEEKKQRALLPLMIQKDRSIFLCERKTWDGMGER</sequence>
<accession>A0AAU9LLF7</accession>
<keyword evidence="2" id="KW-1185">Reference proteome</keyword>
<gene>
    <name evidence="1" type="ORF">LVIROSA_LOCUS501</name>
</gene>
<proteinExistence type="predicted"/>
<evidence type="ECO:0000313" key="1">
    <source>
        <dbReference type="EMBL" id="CAH1412489.1"/>
    </source>
</evidence>
<evidence type="ECO:0000313" key="2">
    <source>
        <dbReference type="Proteomes" id="UP001157418"/>
    </source>
</evidence>
<reference evidence="1 2" key="1">
    <citation type="submission" date="2022-01" db="EMBL/GenBank/DDBJ databases">
        <authorList>
            <person name="Xiong W."/>
            <person name="Schranz E."/>
        </authorList>
    </citation>
    <scope>NUCLEOTIDE SEQUENCE [LARGE SCALE GENOMIC DNA]</scope>
</reference>
<dbReference type="AlphaFoldDB" id="A0AAU9LLF7"/>